<evidence type="ECO:0000313" key="3">
    <source>
        <dbReference type="EMBL" id="GLS23188.1"/>
    </source>
</evidence>
<keyword evidence="4" id="KW-1185">Reference proteome</keyword>
<proteinExistence type="inferred from homology"/>
<dbReference type="PANTHER" id="PTHR33755">
    <property type="entry name" value="TOXIN PARE1-RELATED"/>
    <property type="match status" value="1"/>
</dbReference>
<dbReference type="RefSeq" id="WP_284316112.1">
    <property type="nucleotide sequence ID" value="NZ_BSPC01000069.1"/>
</dbReference>
<reference evidence="4" key="1">
    <citation type="journal article" date="2019" name="Int. J. Syst. Evol. Microbiol.">
        <title>The Global Catalogue of Microorganisms (GCM) 10K type strain sequencing project: providing services to taxonomists for standard genome sequencing and annotation.</title>
        <authorList>
            <consortium name="The Broad Institute Genomics Platform"/>
            <consortium name="The Broad Institute Genome Sequencing Center for Infectious Disease"/>
            <person name="Wu L."/>
            <person name="Ma J."/>
        </authorList>
    </citation>
    <scope>NUCLEOTIDE SEQUENCE [LARGE SCALE GENOMIC DNA]</scope>
    <source>
        <strain evidence="4">NBRC 101365</strain>
    </source>
</reference>
<dbReference type="Pfam" id="PF05016">
    <property type="entry name" value="ParE_toxin"/>
    <property type="match status" value="1"/>
</dbReference>
<protein>
    <recommendedName>
        <fullName evidence="5">Type II toxin-antitoxin system RelE/ParE family toxin</fullName>
    </recommendedName>
</protein>
<gene>
    <name evidence="3" type="ORF">GCM10007874_62080</name>
</gene>
<name>A0ABQ6CS75_9HYPH</name>
<dbReference type="Gene3D" id="3.30.2310.20">
    <property type="entry name" value="RelE-like"/>
    <property type="match status" value="1"/>
</dbReference>
<dbReference type="InterPro" id="IPR051803">
    <property type="entry name" value="TA_system_RelE-like_toxin"/>
</dbReference>
<dbReference type="Proteomes" id="UP001156882">
    <property type="component" value="Unassembled WGS sequence"/>
</dbReference>
<dbReference type="PANTHER" id="PTHR33755:SF6">
    <property type="entry name" value="PLASMID STABILIZATION SYSTEM PROTEIN"/>
    <property type="match status" value="1"/>
</dbReference>
<accession>A0ABQ6CS75</accession>
<dbReference type="InterPro" id="IPR035093">
    <property type="entry name" value="RelE/ParE_toxin_dom_sf"/>
</dbReference>
<comment type="similarity">
    <text evidence="1">Belongs to the RelE toxin family.</text>
</comment>
<evidence type="ECO:0000256" key="1">
    <source>
        <dbReference type="ARBA" id="ARBA00006226"/>
    </source>
</evidence>
<sequence>MKVVWRESALADLENAIAYIARGNVAAAGEQLRRIERQAESLADHPLLGREGRLEGTRELVVARTPFIVVYTLTAHVELVRILHGAQAWPPAG</sequence>
<evidence type="ECO:0000256" key="2">
    <source>
        <dbReference type="ARBA" id="ARBA00022649"/>
    </source>
</evidence>
<keyword evidence="2" id="KW-1277">Toxin-antitoxin system</keyword>
<dbReference type="NCBIfam" id="TIGR02385">
    <property type="entry name" value="RelE_StbE"/>
    <property type="match status" value="1"/>
</dbReference>
<dbReference type="EMBL" id="BSPC01000069">
    <property type="protein sequence ID" value="GLS23188.1"/>
    <property type="molecule type" value="Genomic_DNA"/>
</dbReference>
<organism evidence="3 4">
    <name type="scientific">Labrys miyagiensis</name>
    <dbReference type="NCBI Taxonomy" id="346912"/>
    <lineage>
        <taxon>Bacteria</taxon>
        <taxon>Pseudomonadati</taxon>
        <taxon>Pseudomonadota</taxon>
        <taxon>Alphaproteobacteria</taxon>
        <taxon>Hyphomicrobiales</taxon>
        <taxon>Xanthobacteraceae</taxon>
        <taxon>Labrys</taxon>
    </lineage>
</organism>
<evidence type="ECO:0008006" key="5">
    <source>
        <dbReference type="Google" id="ProtNLM"/>
    </source>
</evidence>
<comment type="caution">
    <text evidence="3">The sequence shown here is derived from an EMBL/GenBank/DDBJ whole genome shotgun (WGS) entry which is preliminary data.</text>
</comment>
<dbReference type="InterPro" id="IPR007712">
    <property type="entry name" value="RelE/ParE_toxin"/>
</dbReference>
<evidence type="ECO:0000313" key="4">
    <source>
        <dbReference type="Proteomes" id="UP001156882"/>
    </source>
</evidence>